<dbReference type="OrthoDB" id="4564at2759"/>
<reference evidence="12" key="1">
    <citation type="submission" date="2017-02" db="UniProtKB">
        <authorList>
            <consortium name="WormBaseParasite"/>
        </authorList>
    </citation>
    <scope>IDENTIFICATION</scope>
</reference>
<feature type="transmembrane region" description="Helical" evidence="9">
    <location>
        <begin position="141"/>
        <end position="165"/>
    </location>
</feature>
<evidence type="ECO:0000256" key="1">
    <source>
        <dbReference type="ARBA" id="ARBA00004141"/>
    </source>
</evidence>
<dbReference type="STRING" id="51028.A0A0N4V3I3"/>
<evidence type="ECO:0000256" key="4">
    <source>
        <dbReference type="ARBA" id="ARBA00022737"/>
    </source>
</evidence>
<dbReference type="PANTHER" id="PTHR45720">
    <property type="entry name" value="CHLORIDE CHANNEL PROTEIN 2"/>
    <property type="match status" value="1"/>
</dbReference>
<dbReference type="SUPFAM" id="SSF81340">
    <property type="entry name" value="Clc chloride channel"/>
    <property type="match status" value="1"/>
</dbReference>
<evidence type="ECO:0000256" key="2">
    <source>
        <dbReference type="ARBA" id="ARBA00022448"/>
    </source>
</evidence>
<evidence type="ECO:0000313" key="12">
    <source>
        <dbReference type="WBParaSite" id="EVEC_0000461301-mRNA-1"/>
    </source>
</evidence>
<dbReference type="PANTHER" id="PTHR45720:SF10">
    <property type="entry name" value="CHLORIDE CHANNEL PROTEIN 2"/>
    <property type="match status" value="1"/>
</dbReference>
<evidence type="ECO:0000256" key="3">
    <source>
        <dbReference type="ARBA" id="ARBA00022692"/>
    </source>
</evidence>
<evidence type="ECO:0000256" key="5">
    <source>
        <dbReference type="ARBA" id="ARBA00022989"/>
    </source>
</evidence>
<dbReference type="InterPro" id="IPR014743">
    <property type="entry name" value="Cl-channel_core"/>
</dbReference>
<dbReference type="InterPro" id="IPR001807">
    <property type="entry name" value="ClC"/>
</dbReference>
<keyword evidence="8" id="KW-0868">Chloride</keyword>
<keyword evidence="3 9" id="KW-0812">Transmembrane</keyword>
<feature type="transmembrane region" description="Helical" evidence="9">
    <location>
        <begin position="350"/>
        <end position="373"/>
    </location>
</feature>
<keyword evidence="4" id="KW-0677">Repeat</keyword>
<dbReference type="WBParaSite" id="EVEC_0000461301-mRNA-1">
    <property type="protein sequence ID" value="EVEC_0000461301-mRNA-1"/>
    <property type="gene ID" value="EVEC_0000461301"/>
</dbReference>
<evidence type="ECO:0000256" key="8">
    <source>
        <dbReference type="ARBA" id="ARBA00023214"/>
    </source>
</evidence>
<evidence type="ECO:0000313" key="11">
    <source>
        <dbReference type="Proteomes" id="UP000274131"/>
    </source>
</evidence>
<gene>
    <name evidence="10" type="ORF">EVEC_LOCUS4321</name>
</gene>
<dbReference type="Pfam" id="PF00654">
    <property type="entry name" value="Voltage_CLC"/>
    <property type="match status" value="1"/>
</dbReference>
<dbReference type="InterPro" id="IPR046342">
    <property type="entry name" value="CBS_dom_sf"/>
</dbReference>
<feature type="transmembrane region" description="Helical" evidence="9">
    <location>
        <begin position="385"/>
        <end position="413"/>
    </location>
</feature>
<organism evidence="12">
    <name type="scientific">Enterobius vermicularis</name>
    <name type="common">Human pinworm</name>
    <dbReference type="NCBI Taxonomy" id="51028"/>
    <lineage>
        <taxon>Eukaryota</taxon>
        <taxon>Metazoa</taxon>
        <taxon>Ecdysozoa</taxon>
        <taxon>Nematoda</taxon>
        <taxon>Chromadorea</taxon>
        <taxon>Rhabditida</taxon>
        <taxon>Spirurina</taxon>
        <taxon>Oxyuridomorpha</taxon>
        <taxon>Oxyuroidea</taxon>
        <taxon>Oxyuridae</taxon>
        <taxon>Enterobius</taxon>
    </lineage>
</organism>
<dbReference type="SUPFAM" id="SSF54631">
    <property type="entry name" value="CBS-domain pair"/>
    <property type="match status" value="1"/>
</dbReference>
<sequence>MPCLSILMDLCIEGLQILMDLIPKTGDDTMYVTLRFIVWFGYTEFAVMTAAIFTHYVAPEAIGSGVPEMKTVLRGVALKEYLSFRTLTAKLFSLALAIGGGLPVGKEGPFVHIGSMVASLVSRLIRHFKSTSANDSKKGEVLAAGCAAGVACTFIAPIGGVLFSIEVTAVYFAVRDYWRGIFATCFQRPNISLRSQSTFISVTLSAFVPTKFASRTYYPEELFFFSLIGLFCGLTAALFILIHRHVVLFLRRNSIMKFVFQRNYLVYPTVMTAIYSNLLRIFQPVYGRTIQDFFVNCTWHSDPLIFISCDRDLTSRWSADGSIFTNLGVFIVFFFFFDIIASTLPVPAGIFMPAFVLGGAIGRFFGEVIAYNFPEGVRRDQSMLIYPGVYAVVGAASFCGAITHTVSVAVIAFEITGQLVHSLPVMIAVIIANVACSSFQPSFFDSIIKIKHLPYLPDIPKSTSGIHAVRVEQIMVRNVKSVSKKTTYRELQDMLLGMPRLKAFPVVDDPAFLATKLLLGSINRPVLLWMLERKVGDRARSAEALRRAFIKLQGVSVNGDFPEKTKRLSAKEEDFKADLELKNKIFLFQRTVWEQNQLSSCLEFVEDTIDPSPLQFTETTSLYKVHSIFSLLGLRRAYVTNRGSLVGVIALRESKPFLLSQRRIM</sequence>
<feature type="transmembrane region" description="Helical" evidence="9">
    <location>
        <begin position="222"/>
        <end position="242"/>
    </location>
</feature>
<keyword evidence="6" id="KW-0406">Ion transport</keyword>
<reference evidence="10 11" key="2">
    <citation type="submission" date="2018-10" db="EMBL/GenBank/DDBJ databases">
        <authorList>
            <consortium name="Pathogen Informatics"/>
        </authorList>
    </citation>
    <scope>NUCLEOTIDE SEQUENCE [LARGE SCALE GENOMIC DNA]</scope>
</reference>
<proteinExistence type="predicted"/>
<evidence type="ECO:0000256" key="7">
    <source>
        <dbReference type="ARBA" id="ARBA00023136"/>
    </source>
</evidence>
<feature type="transmembrane region" description="Helical" evidence="9">
    <location>
        <begin position="36"/>
        <end position="58"/>
    </location>
</feature>
<dbReference type="Gene3D" id="1.10.3080.10">
    <property type="entry name" value="Clc chloride channel"/>
    <property type="match status" value="1"/>
</dbReference>
<dbReference type="GO" id="GO:0005247">
    <property type="term" value="F:voltage-gated chloride channel activity"/>
    <property type="evidence" value="ECO:0007669"/>
    <property type="project" value="TreeGrafter"/>
</dbReference>
<evidence type="ECO:0000313" key="10">
    <source>
        <dbReference type="EMBL" id="VDD89570.1"/>
    </source>
</evidence>
<dbReference type="GO" id="GO:0005886">
    <property type="term" value="C:plasma membrane"/>
    <property type="evidence" value="ECO:0007669"/>
    <property type="project" value="TreeGrafter"/>
</dbReference>
<dbReference type="PRINTS" id="PR00762">
    <property type="entry name" value="CLCHANNEL"/>
</dbReference>
<dbReference type="InterPro" id="IPR050970">
    <property type="entry name" value="Cl_channel_volt-gated"/>
</dbReference>
<accession>A0A0N4V3I3</accession>
<feature type="transmembrane region" description="Helical" evidence="9">
    <location>
        <begin position="323"/>
        <end position="344"/>
    </location>
</feature>
<protein>
    <submittedName>
        <fullName evidence="12">Chloride channel protein</fullName>
    </submittedName>
</protein>
<dbReference type="EMBL" id="UXUI01007823">
    <property type="protein sequence ID" value="VDD89570.1"/>
    <property type="molecule type" value="Genomic_DNA"/>
</dbReference>
<name>A0A0N4V3I3_ENTVE</name>
<evidence type="ECO:0000256" key="9">
    <source>
        <dbReference type="SAM" id="Phobius"/>
    </source>
</evidence>
<keyword evidence="7 9" id="KW-0472">Membrane</keyword>
<dbReference type="AlphaFoldDB" id="A0A0N4V3I3"/>
<keyword evidence="5 9" id="KW-1133">Transmembrane helix</keyword>
<keyword evidence="11" id="KW-1185">Reference proteome</keyword>
<evidence type="ECO:0000256" key="6">
    <source>
        <dbReference type="ARBA" id="ARBA00023065"/>
    </source>
</evidence>
<comment type="subcellular location">
    <subcellularLocation>
        <location evidence="1">Membrane</location>
        <topology evidence="1">Multi-pass membrane protein</topology>
    </subcellularLocation>
</comment>
<keyword evidence="2" id="KW-0813">Transport</keyword>
<dbReference type="Gene3D" id="3.10.580.10">
    <property type="entry name" value="CBS-domain"/>
    <property type="match status" value="1"/>
</dbReference>
<dbReference type="Proteomes" id="UP000274131">
    <property type="component" value="Unassembled WGS sequence"/>
</dbReference>